<dbReference type="InterPro" id="IPR038694">
    <property type="entry name" value="DUF427_sf"/>
</dbReference>
<reference evidence="2 3" key="1">
    <citation type="submission" date="2010-07" db="EMBL/GenBank/DDBJ databases">
        <title>The complete genome of Methanosalsum zhilinae DSM 4017.</title>
        <authorList>
            <consortium name="US DOE Joint Genome Institute (JGI-PGF)"/>
            <person name="Lucas S."/>
            <person name="Copeland A."/>
            <person name="Lapidus A."/>
            <person name="Glavina del Rio T."/>
            <person name="Dalin E."/>
            <person name="Tice H."/>
            <person name="Bruce D."/>
            <person name="Goodwin L."/>
            <person name="Pitluck S."/>
            <person name="Kyrpides N."/>
            <person name="Mavromatis K."/>
            <person name="Ovchinnikova G."/>
            <person name="Daligault H."/>
            <person name="Detter J.C."/>
            <person name="Han C."/>
            <person name="Tapia R."/>
            <person name="Larimer F."/>
            <person name="Land M."/>
            <person name="Hauser L."/>
            <person name="Markowitz V."/>
            <person name="Cheng J.-F."/>
            <person name="Hugenholtz P."/>
            <person name="Woyke T."/>
            <person name="Wu D."/>
            <person name="Spring S."/>
            <person name="Schueler E."/>
            <person name="Brambilla E."/>
            <person name="Klenk H.-P."/>
            <person name="Eisen J.A."/>
        </authorList>
    </citation>
    <scope>NUCLEOTIDE SEQUENCE [LARGE SCALE GENOMIC DNA]</scope>
    <source>
        <strain evidence="3">DSM 4017 / NBRC 107636 / OCM 62 / WeN5</strain>
    </source>
</reference>
<dbReference type="Pfam" id="PF04248">
    <property type="entry name" value="NTP_transf_9"/>
    <property type="match status" value="1"/>
</dbReference>
<dbReference type="OrthoDB" id="124152at2157"/>
<dbReference type="InterPro" id="IPR007361">
    <property type="entry name" value="DUF427"/>
</dbReference>
<dbReference type="EMBL" id="CP002101">
    <property type="protein sequence ID" value="AEH60484.1"/>
    <property type="molecule type" value="Genomic_DNA"/>
</dbReference>
<organism evidence="2 3">
    <name type="scientific">Methanosalsum zhilinae (strain DSM 4017 / NBRC 107636 / OCM 62 / WeN5)</name>
    <name type="common">Methanohalophilus zhilinae</name>
    <dbReference type="NCBI Taxonomy" id="679901"/>
    <lineage>
        <taxon>Archaea</taxon>
        <taxon>Methanobacteriati</taxon>
        <taxon>Methanobacteriota</taxon>
        <taxon>Stenosarchaea group</taxon>
        <taxon>Methanomicrobia</taxon>
        <taxon>Methanosarcinales</taxon>
        <taxon>Methanosarcinaceae</taxon>
        <taxon>Methanosalsum</taxon>
    </lineage>
</organism>
<name>F7XQI3_METZD</name>
<dbReference type="RefSeq" id="WP_013897923.1">
    <property type="nucleotide sequence ID" value="NC_015676.1"/>
</dbReference>
<dbReference type="GeneID" id="10822227"/>
<accession>F7XQI3</accession>
<protein>
    <recommendedName>
        <fullName evidence="1">DUF427 domain-containing protein</fullName>
    </recommendedName>
</protein>
<evidence type="ECO:0000313" key="3">
    <source>
        <dbReference type="Proteomes" id="UP000006622"/>
    </source>
</evidence>
<dbReference type="Gene3D" id="2.170.150.40">
    <property type="entry name" value="Domain of unknown function (DUF427)"/>
    <property type="match status" value="1"/>
</dbReference>
<keyword evidence="3" id="KW-1185">Reference proteome</keyword>
<dbReference type="KEGG" id="mzh:Mzhil_0617"/>
<gene>
    <name evidence="2" type="ordered locus">Mzhil_0617</name>
</gene>
<dbReference type="Proteomes" id="UP000006622">
    <property type="component" value="Chromosome"/>
</dbReference>
<dbReference type="HOGENOM" id="CLU_126578_1_1_2"/>
<feature type="domain" description="DUF427" evidence="1">
    <location>
        <begin position="9"/>
        <end position="93"/>
    </location>
</feature>
<evidence type="ECO:0000259" key="1">
    <source>
        <dbReference type="Pfam" id="PF04248"/>
    </source>
</evidence>
<dbReference type="AlphaFoldDB" id="F7XQI3"/>
<evidence type="ECO:0000313" key="2">
    <source>
        <dbReference type="EMBL" id="AEH60484.1"/>
    </source>
</evidence>
<sequence>MCNVRLSWKIKWNNALLGKTKDFVFLDRIKYFLRDDLNMEYLKENDHHTTDDRGQIKYYDIVVDGKVYKNGAWSYMDYQTYSKDYSNYIAFDEDVYMST</sequence>
<proteinExistence type="predicted"/>
<dbReference type="STRING" id="679901.Mzhil_0617"/>